<reference evidence="2 3" key="1">
    <citation type="journal article" date="2019" name="Sci. Rep.">
        <title>Orb-weaving spider Araneus ventricosus genome elucidates the spidroin gene catalogue.</title>
        <authorList>
            <person name="Kono N."/>
            <person name="Nakamura H."/>
            <person name="Ohtoshi R."/>
            <person name="Moran D.A.P."/>
            <person name="Shinohara A."/>
            <person name="Yoshida Y."/>
            <person name="Fujiwara M."/>
            <person name="Mori M."/>
            <person name="Tomita M."/>
            <person name="Arakawa K."/>
        </authorList>
    </citation>
    <scope>NUCLEOTIDE SEQUENCE [LARGE SCALE GENOMIC DNA]</scope>
</reference>
<evidence type="ECO:0000313" key="2">
    <source>
        <dbReference type="EMBL" id="GBN24883.1"/>
    </source>
</evidence>
<evidence type="ECO:0000256" key="1">
    <source>
        <dbReference type="SAM" id="MobiDB-lite"/>
    </source>
</evidence>
<accession>A0A4Y2ME51</accession>
<dbReference type="EMBL" id="BGPR01007174">
    <property type="protein sequence ID" value="GBN24883.1"/>
    <property type="molecule type" value="Genomic_DNA"/>
</dbReference>
<dbReference type="Proteomes" id="UP000499080">
    <property type="component" value="Unassembled WGS sequence"/>
</dbReference>
<evidence type="ECO:0000313" key="3">
    <source>
        <dbReference type="Proteomes" id="UP000499080"/>
    </source>
</evidence>
<sequence length="65" mass="7239">MHSYKISFFLHSPPHIHRFFPRIHACEEGNEEGDACEEENKGGDACEEENEGGDACEEENEGGDA</sequence>
<name>A0A4Y2ME51_ARAVE</name>
<protein>
    <submittedName>
        <fullName evidence="2">Uncharacterized protein</fullName>
    </submittedName>
</protein>
<gene>
    <name evidence="2" type="ORF">AVEN_251756_1</name>
</gene>
<feature type="non-terminal residue" evidence="2">
    <location>
        <position position="65"/>
    </location>
</feature>
<proteinExistence type="predicted"/>
<organism evidence="2 3">
    <name type="scientific">Araneus ventricosus</name>
    <name type="common">Orbweaver spider</name>
    <name type="synonym">Epeira ventricosa</name>
    <dbReference type="NCBI Taxonomy" id="182803"/>
    <lineage>
        <taxon>Eukaryota</taxon>
        <taxon>Metazoa</taxon>
        <taxon>Ecdysozoa</taxon>
        <taxon>Arthropoda</taxon>
        <taxon>Chelicerata</taxon>
        <taxon>Arachnida</taxon>
        <taxon>Araneae</taxon>
        <taxon>Araneomorphae</taxon>
        <taxon>Entelegynae</taxon>
        <taxon>Araneoidea</taxon>
        <taxon>Araneidae</taxon>
        <taxon>Araneus</taxon>
    </lineage>
</organism>
<comment type="caution">
    <text evidence="2">The sequence shown here is derived from an EMBL/GenBank/DDBJ whole genome shotgun (WGS) entry which is preliminary data.</text>
</comment>
<dbReference type="AlphaFoldDB" id="A0A4Y2ME51"/>
<feature type="region of interest" description="Disordered" evidence="1">
    <location>
        <begin position="31"/>
        <end position="65"/>
    </location>
</feature>
<feature type="compositionally biased region" description="Acidic residues" evidence="1">
    <location>
        <begin position="45"/>
        <end position="65"/>
    </location>
</feature>
<keyword evidence="3" id="KW-1185">Reference proteome</keyword>